<dbReference type="GO" id="GO:0090730">
    <property type="term" value="C:Las1 complex"/>
    <property type="evidence" value="ECO:0007669"/>
    <property type="project" value="InterPro"/>
</dbReference>
<dbReference type="OrthoDB" id="10263222at2759"/>
<organism evidence="1 2">
    <name type="scientific">Stylophora pistillata</name>
    <name type="common">Smooth cauliflower coral</name>
    <dbReference type="NCBI Taxonomy" id="50429"/>
    <lineage>
        <taxon>Eukaryota</taxon>
        <taxon>Metazoa</taxon>
        <taxon>Cnidaria</taxon>
        <taxon>Anthozoa</taxon>
        <taxon>Hexacorallia</taxon>
        <taxon>Scleractinia</taxon>
        <taxon>Astrocoeniina</taxon>
        <taxon>Pocilloporidae</taxon>
        <taxon>Stylophora</taxon>
    </lineage>
</organism>
<dbReference type="Proteomes" id="UP000225706">
    <property type="component" value="Unassembled WGS sequence"/>
</dbReference>
<gene>
    <name evidence="1" type="primary">LAS1L</name>
    <name evidence="1" type="ORF">AWC38_SpisGene8176</name>
</gene>
<dbReference type="EMBL" id="LSMT01000110">
    <property type="protein sequence ID" value="PFX27145.1"/>
    <property type="molecule type" value="Genomic_DNA"/>
</dbReference>
<proteinExistence type="predicted"/>
<evidence type="ECO:0000313" key="2">
    <source>
        <dbReference type="Proteomes" id="UP000225706"/>
    </source>
</evidence>
<dbReference type="PANTHER" id="PTHR15002">
    <property type="entry name" value="RIBOSOMAL BIOGENESIS PROTEIN LAS1L"/>
    <property type="match status" value="1"/>
</dbReference>
<dbReference type="STRING" id="50429.A0A2B4SFC2"/>
<dbReference type="GO" id="GO:0004519">
    <property type="term" value="F:endonuclease activity"/>
    <property type="evidence" value="ECO:0007669"/>
    <property type="project" value="InterPro"/>
</dbReference>
<keyword evidence="2" id="KW-1185">Reference proteome</keyword>
<dbReference type="PANTHER" id="PTHR15002:SF0">
    <property type="entry name" value="RIBOSOMAL BIOGENESIS PROTEIN LAS1L"/>
    <property type="match status" value="1"/>
</dbReference>
<dbReference type="AlphaFoldDB" id="A0A2B4SFC2"/>
<dbReference type="GO" id="GO:0000470">
    <property type="term" value="P:maturation of LSU-rRNA"/>
    <property type="evidence" value="ECO:0007669"/>
    <property type="project" value="TreeGrafter"/>
</dbReference>
<evidence type="ECO:0000313" key="1">
    <source>
        <dbReference type="EMBL" id="PFX27145.1"/>
    </source>
</evidence>
<dbReference type="Pfam" id="PF04031">
    <property type="entry name" value="Las1"/>
    <property type="match status" value="1"/>
</dbReference>
<dbReference type="GO" id="GO:0000460">
    <property type="term" value="P:maturation of 5.8S rRNA"/>
    <property type="evidence" value="ECO:0007669"/>
    <property type="project" value="TreeGrafter"/>
</dbReference>
<reference evidence="2" key="1">
    <citation type="journal article" date="2017" name="bioRxiv">
        <title>Comparative analysis of the genomes of Stylophora pistillata and Acropora digitifera provides evidence for extensive differences between species of corals.</title>
        <authorList>
            <person name="Voolstra C.R."/>
            <person name="Li Y."/>
            <person name="Liew Y.J."/>
            <person name="Baumgarten S."/>
            <person name="Zoccola D."/>
            <person name="Flot J.-F."/>
            <person name="Tambutte S."/>
            <person name="Allemand D."/>
            <person name="Aranda M."/>
        </authorList>
    </citation>
    <scope>NUCLEOTIDE SEQUENCE [LARGE SCALE GENOMIC DNA]</scope>
</reference>
<name>A0A2B4SFC2_STYPI</name>
<comment type="caution">
    <text evidence="1">The sequence shown here is derived from an EMBL/GenBank/DDBJ whole genome shotgun (WGS) entry which is preliminary data.</text>
</comment>
<dbReference type="GO" id="GO:0030687">
    <property type="term" value="C:preribosome, large subunit precursor"/>
    <property type="evidence" value="ECO:0007669"/>
    <property type="project" value="TreeGrafter"/>
</dbReference>
<dbReference type="InterPro" id="IPR007174">
    <property type="entry name" value="Las1"/>
</dbReference>
<accession>A0A2B4SFC2</accession>
<protein>
    <submittedName>
        <fullName evidence="1">Ribosomal biogenesis protein LAS1L</fullName>
    </submittedName>
</protein>
<sequence length="437" mass="49890">MASTARVVCWQNRDEWLHVYRTLYNFGDPEGQKSGIDRVAVWKSRSMGKLPLAVESTANLISAHLDQGRLTLAMAIVRFVNGMVDQDQKGKFARSVQTIGEEIGLPKWLVDIRHESAHQNLPSLETLRCGVRASLSWLQSEYWEAQLEIHNRNVKKLTELLEKYGKLALRPTVKSKKKCKDKTKNRLTELSNPIAELVSRSNLWSLLPSLLFQKGVLVPSYVHLNASSIKKSTKDGHFLVVGTSEVIGEIFKNWKPLIEVLVKLSPEFLISAIHYLLVGDQSIIMDKDEDPSLYYTEWLKHFLQLLLKEMPGEVPLMNILKIALENPTQSSLTVISIILEKMHSIDSTLKDKVQHLVEIFLQQHTLECCCSSHLEEFQDSNLEEWMARRSKTWAKTDVQQDEGVPQWQQGSHQDSTLWHLIPFGEVLGTNNHLELSL</sequence>